<evidence type="ECO:0000259" key="4">
    <source>
        <dbReference type="PROSITE" id="PS50932"/>
    </source>
</evidence>
<dbReference type="SMART" id="SM00354">
    <property type="entry name" value="HTH_LACI"/>
    <property type="match status" value="1"/>
</dbReference>
<dbReference type="EMBL" id="AP025334">
    <property type="protein sequence ID" value="BDD49928.1"/>
    <property type="molecule type" value="Genomic_DNA"/>
</dbReference>
<evidence type="ECO:0000256" key="1">
    <source>
        <dbReference type="ARBA" id="ARBA00023015"/>
    </source>
</evidence>
<dbReference type="PROSITE" id="PS00356">
    <property type="entry name" value="HTH_LACI_1"/>
    <property type="match status" value="1"/>
</dbReference>
<dbReference type="PROSITE" id="PS50932">
    <property type="entry name" value="HTH_LACI_2"/>
    <property type="match status" value="1"/>
</dbReference>
<evidence type="ECO:0000313" key="6">
    <source>
        <dbReference type="Proteomes" id="UP001320460"/>
    </source>
</evidence>
<feature type="domain" description="HTH lacI-type" evidence="4">
    <location>
        <begin position="15"/>
        <end position="69"/>
    </location>
</feature>
<evidence type="ECO:0000256" key="2">
    <source>
        <dbReference type="ARBA" id="ARBA00023125"/>
    </source>
</evidence>
<name>A0ABN6LQS1_9ENTR</name>
<dbReference type="SUPFAM" id="SSF53822">
    <property type="entry name" value="Periplasmic binding protein-like I"/>
    <property type="match status" value="1"/>
</dbReference>
<protein>
    <submittedName>
        <fullName evidence="5">LacI family transcriptional regulator</fullName>
    </submittedName>
</protein>
<dbReference type="Pfam" id="PF00356">
    <property type="entry name" value="LacI"/>
    <property type="match status" value="1"/>
</dbReference>
<dbReference type="PANTHER" id="PTHR30146:SF67">
    <property type="entry name" value="HTH-TYPE TRANSCRIPTIONAL REGULATOR ASCG"/>
    <property type="match status" value="1"/>
</dbReference>
<dbReference type="InterPro" id="IPR028082">
    <property type="entry name" value="Peripla_BP_I"/>
</dbReference>
<keyword evidence="3" id="KW-0804">Transcription</keyword>
<sequence length="335" mass="36625">MVLLGENRHTENTMPTIDDVAKLANVSRATVSRVLTGTRGVRDDSREAVLKAVEVLDYRPSFAAQTLASNTSGYIGMVLPAHEASFSATLLPRLSLAVKALNKSLLIQYVNDENEQKAAIHSLHHQCAAVVTLSHASSDMPANVIAFDAFSTKGSANQGYNYAFAAESACRYVLGKGHRNIALLVDNEDDVASKQMLEGYRSVLQNYSLPFNRQLLVMANNNIEQALLKLINSFTKYTAIIAKRDSYAAEAMRLLREFNIAVPQEVSIVSLEDSPLAALLYPPLTCIAYPVDQLLEQCIQRIQSLIDGHPVFVEEGKSITGRLVARASVTDINAM</sequence>
<dbReference type="PANTHER" id="PTHR30146">
    <property type="entry name" value="LACI-RELATED TRANSCRIPTIONAL REPRESSOR"/>
    <property type="match status" value="1"/>
</dbReference>
<dbReference type="InterPro" id="IPR010982">
    <property type="entry name" value="Lambda_DNA-bd_dom_sf"/>
</dbReference>
<dbReference type="Pfam" id="PF13377">
    <property type="entry name" value="Peripla_BP_3"/>
    <property type="match status" value="1"/>
</dbReference>
<reference evidence="5 6" key="1">
    <citation type="submission" date="2021-12" db="EMBL/GenBank/DDBJ databases">
        <title>Complete genome sequence of Phytobacter diazotrophicus TA9734.</title>
        <authorList>
            <person name="Kubota H."/>
            <person name="Nakayama Y."/>
            <person name="Ariyoshi T."/>
        </authorList>
    </citation>
    <scope>NUCLEOTIDE SEQUENCE [LARGE SCALE GENOMIC DNA]</scope>
    <source>
        <strain evidence="5 6">TA9734</strain>
    </source>
</reference>
<keyword evidence="1" id="KW-0805">Transcription regulation</keyword>
<keyword evidence="2" id="KW-0238">DNA-binding</keyword>
<dbReference type="CDD" id="cd01392">
    <property type="entry name" value="HTH_LacI"/>
    <property type="match status" value="1"/>
</dbReference>
<accession>A0ABN6LQS1</accession>
<dbReference type="Proteomes" id="UP001320460">
    <property type="component" value="Chromosome"/>
</dbReference>
<evidence type="ECO:0000313" key="5">
    <source>
        <dbReference type="EMBL" id="BDD49928.1"/>
    </source>
</evidence>
<dbReference type="SUPFAM" id="SSF47413">
    <property type="entry name" value="lambda repressor-like DNA-binding domains"/>
    <property type="match status" value="1"/>
</dbReference>
<proteinExistence type="predicted"/>
<keyword evidence="6" id="KW-1185">Reference proteome</keyword>
<dbReference type="Gene3D" id="1.10.260.40">
    <property type="entry name" value="lambda repressor-like DNA-binding domains"/>
    <property type="match status" value="1"/>
</dbReference>
<dbReference type="InterPro" id="IPR046335">
    <property type="entry name" value="LacI/GalR-like_sensor"/>
</dbReference>
<dbReference type="InterPro" id="IPR000843">
    <property type="entry name" value="HTH_LacI"/>
</dbReference>
<dbReference type="Gene3D" id="3.40.50.2300">
    <property type="match status" value="2"/>
</dbReference>
<organism evidence="5 6">
    <name type="scientific">Phytobacter diazotrophicus</name>
    <dbReference type="NCBI Taxonomy" id="395631"/>
    <lineage>
        <taxon>Bacteria</taxon>
        <taxon>Pseudomonadati</taxon>
        <taxon>Pseudomonadota</taxon>
        <taxon>Gammaproteobacteria</taxon>
        <taxon>Enterobacterales</taxon>
        <taxon>Enterobacteriaceae</taxon>
        <taxon>Phytobacter</taxon>
    </lineage>
</organism>
<evidence type="ECO:0000256" key="3">
    <source>
        <dbReference type="ARBA" id="ARBA00023163"/>
    </source>
</evidence>
<gene>
    <name evidence="5" type="ORF">PDTA9734_14150</name>
</gene>